<protein>
    <submittedName>
        <fullName evidence="4">Transcriptional regulator, TetR family</fullName>
    </submittedName>
</protein>
<dbReference type="RefSeq" id="WP_012592732.1">
    <property type="nucleotide sequence ID" value="NC_011666.1"/>
</dbReference>
<dbReference type="InterPro" id="IPR009057">
    <property type="entry name" value="Homeodomain-like_sf"/>
</dbReference>
<dbReference type="SUPFAM" id="SSF46689">
    <property type="entry name" value="Homeodomain-like"/>
    <property type="match status" value="1"/>
</dbReference>
<feature type="DNA-binding region" description="H-T-H motif" evidence="2">
    <location>
        <begin position="43"/>
        <end position="62"/>
    </location>
</feature>
<sequence length="225" mass="25297">MTTSPARKYRASEKRECTRQQNSADIQAAAWRVFCNVGMDAANVRDIVKLSGLSPGTFYNYFRTKEAIFEVIAQDLFERLRIETRAVRARATNAEELLFLAYSSYLDFVQSIDGAMDFIQRNQHYIRSEVYPSTAIHSLSTDLERDLRRFIPPSAMSDEEAGLFAAMIIAAGAEAVFRATQPPEIRIETLRAFLTKFMLGGLNAWRPAEAQAASPDRRPSVANDA</sequence>
<dbReference type="InterPro" id="IPR001647">
    <property type="entry name" value="HTH_TetR"/>
</dbReference>
<gene>
    <name evidence="4" type="ordered locus">Msil_3782</name>
</gene>
<organism evidence="4 5">
    <name type="scientific">Methylocella silvestris (strain DSM 15510 / CIP 108128 / LMG 27833 / NCIMB 13906 / BL2)</name>
    <dbReference type="NCBI Taxonomy" id="395965"/>
    <lineage>
        <taxon>Bacteria</taxon>
        <taxon>Pseudomonadati</taxon>
        <taxon>Pseudomonadota</taxon>
        <taxon>Alphaproteobacteria</taxon>
        <taxon>Hyphomicrobiales</taxon>
        <taxon>Beijerinckiaceae</taxon>
        <taxon>Methylocella</taxon>
    </lineage>
</organism>
<dbReference type="HOGENOM" id="CLU_069356_12_2_5"/>
<dbReference type="OrthoDB" id="7185252at2"/>
<reference evidence="4 5" key="1">
    <citation type="journal article" date="2010" name="J. Bacteriol.">
        <title>Complete genome sequence of the aerobic facultative methanotroph Methylocella silvestris BL2.</title>
        <authorList>
            <person name="Chen Y."/>
            <person name="Crombie A."/>
            <person name="Rahman M.T."/>
            <person name="Dedysh S.N."/>
            <person name="Liesack W."/>
            <person name="Stott M.B."/>
            <person name="Alam M."/>
            <person name="Theisen A.R."/>
            <person name="Murrell J.C."/>
            <person name="Dunfield P.F."/>
        </authorList>
    </citation>
    <scope>NUCLEOTIDE SEQUENCE [LARGE SCALE GENOMIC DNA]</scope>
    <source>
        <strain evidence="5">DSM 15510 / CIP 108128 / LMG 27833 / NCIMB 13906 / BL2</strain>
    </source>
</reference>
<evidence type="ECO:0000259" key="3">
    <source>
        <dbReference type="PROSITE" id="PS50977"/>
    </source>
</evidence>
<dbReference type="InterPro" id="IPR050109">
    <property type="entry name" value="HTH-type_TetR-like_transc_reg"/>
</dbReference>
<dbReference type="GO" id="GO:0000976">
    <property type="term" value="F:transcription cis-regulatory region binding"/>
    <property type="evidence" value="ECO:0007669"/>
    <property type="project" value="TreeGrafter"/>
</dbReference>
<dbReference type="EMBL" id="CP001280">
    <property type="protein sequence ID" value="ACK52664.1"/>
    <property type="molecule type" value="Genomic_DNA"/>
</dbReference>
<keyword evidence="1 2" id="KW-0238">DNA-binding</keyword>
<feature type="domain" description="HTH tetR-type" evidence="3">
    <location>
        <begin position="20"/>
        <end position="80"/>
    </location>
</feature>
<dbReference type="STRING" id="395965.Msil_3782"/>
<accession>B8EJH2</accession>
<dbReference type="PROSITE" id="PS50977">
    <property type="entry name" value="HTH_TETR_2"/>
    <property type="match status" value="1"/>
</dbReference>
<dbReference type="KEGG" id="msl:Msil_3782"/>
<dbReference type="PANTHER" id="PTHR30055:SF226">
    <property type="entry name" value="HTH-TYPE TRANSCRIPTIONAL REGULATOR PKSA"/>
    <property type="match status" value="1"/>
</dbReference>
<evidence type="ECO:0000313" key="5">
    <source>
        <dbReference type="Proteomes" id="UP000002257"/>
    </source>
</evidence>
<dbReference type="PANTHER" id="PTHR30055">
    <property type="entry name" value="HTH-TYPE TRANSCRIPTIONAL REGULATOR RUTR"/>
    <property type="match status" value="1"/>
</dbReference>
<dbReference type="Gene3D" id="1.10.357.10">
    <property type="entry name" value="Tetracycline Repressor, domain 2"/>
    <property type="match status" value="1"/>
</dbReference>
<dbReference type="GO" id="GO:0003700">
    <property type="term" value="F:DNA-binding transcription factor activity"/>
    <property type="evidence" value="ECO:0007669"/>
    <property type="project" value="TreeGrafter"/>
</dbReference>
<keyword evidence="5" id="KW-1185">Reference proteome</keyword>
<dbReference type="Proteomes" id="UP000002257">
    <property type="component" value="Chromosome"/>
</dbReference>
<evidence type="ECO:0000313" key="4">
    <source>
        <dbReference type="EMBL" id="ACK52664.1"/>
    </source>
</evidence>
<evidence type="ECO:0000256" key="2">
    <source>
        <dbReference type="PROSITE-ProRule" id="PRU00335"/>
    </source>
</evidence>
<dbReference type="Pfam" id="PF00440">
    <property type="entry name" value="TetR_N"/>
    <property type="match status" value="1"/>
</dbReference>
<name>B8EJH2_METSB</name>
<evidence type="ECO:0000256" key="1">
    <source>
        <dbReference type="ARBA" id="ARBA00023125"/>
    </source>
</evidence>
<dbReference type="eggNOG" id="COG1309">
    <property type="taxonomic scope" value="Bacteria"/>
</dbReference>
<proteinExistence type="predicted"/>
<dbReference type="AlphaFoldDB" id="B8EJH2"/>